<proteinExistence type="predicted"/>
<reference evidence="1 2" key="1">
    <citation type="submission" date="2017-01" db="EMBL/GenBank/DDBJ databases">
        <authorList>
            <consortium name="Pathogen Informatics"/>
        </authorList>
    </citation>
    <scope>NUCLEOTIDE SEQUENCE [LARGE SCALE GENOMIC DNA]</scope>
    <source>
        <strain evidence="1 2">2090STDY5461769</strain>
    </source>
</reference>
<dbReference type="AlphaFoldDB" id="A0A8B4CGH8"/>
<sequence>MAFGFTQEQLRVRNCPGNITQPDIFTVQRAVIRDGITENNRHFCVVRIVDDFQFCFSRRRAQQGLRHIGACLTEISVNNQQRFHYASPAVS</sequence>
<organism evidence="1 2">
    <name type="scientific">Shigella sonnei</name>
    <dbReference type="NCBI Taxonomy" id="624"/>
    <lineage>
        <taxon>Bacteria</taxon>
        <taxon>Pseudomonadati</taxon>
        <taxon>Pseudomonadota</taxon>
        <taxon>Gammaproteobacteria</taxon>
        <taxon>Enterobacterales</taxon>
        <taxon>Enterobacteriaceae</taxon>
        <taxon>Shigella</taxon>
    </lineage>
</organism>
<gene>
    <name evidence="1" type="ORF">SAMEA2054241_01660</name>
</gene>
<dbReference type="EMBL" id="FTSV01000040">
    <property type="protein sequence ID" value="SIX31909.1"/>
    <property type="molecule type" value="Genomic_DNA"/>
</dbReference>
<comment type="caution">
    <text evidence="1">The sequence shown here is derived from an EMBL/GenBank/DDBJ whole genome shotgun (WGS) entry which is preliminary data.</text>
</comment>
<accession>A0A8B4CGH8</accession>
<evidence type="ECO:0000313" key="2">
    <source>
        <dbReference type="Proteomes" id="UP000187708"/>
    </source>
</evidence>
<protein>
    <submittedName>
        <fullName evidence="1">Uncharacterized protein</fullName>
    </submittedName>
</protein>
<evidence type="ECO:0000313" key="1">
    <source>
        <dbReference type="EMBL" id="SIX31909.1"/>
    </source>
</evidence>
<name>A0A8B4CGH8_SHISO</name>
<dbReference type="Proteomes" id="UP000187708">
    <property type="component" value="Unassembled WGS sequence"/>
</dbReference>